<organism evidence="1 2">
    <name type="scientific">Dibothriocephalus latus</name>
    <name type="common">Fish tapeworm</name>
    <name type="synonym">Diphyllobothrium latum</name>
    <dbReference type="NCBI Taxonomy" id="60516"/>
    <lineage>
        <taxon>Eukaryota</taxon>
        <taxon>Metazoa</taxon>
        <taxon>Spiralia</taxon>
        <taxon>Lophotrochozoa</taxon>
        <taxon>Platyhelminthes</taxon>
        <taxon>Cestoda</taxon>
        <taxon>Eucestoda</taxon>
        <taxon>Diphyllobothriidea</taxon>
        <taxon>Diphyllobothriidae</taxon>
        <taxon>Dibothriocephalus</taxon>
    </lineage>
</organism>
<reference evidence="1 2" key="1">
    <citation type="submission" date="2018-11" db="EMBL/GenBank/DDBJ databases">
        <authorList>
            <consortium name="Pathogen Informatics"/>
        </authorList>
    </citation>
    <scope>NUCLEOTIDE SEQUENCE [LARGE SCALE GENOMIC DNA]</scope>
</reference>
<dbReference type="OrthoDB" id="6263243at2759"/>
<protein>
    <submittedName>
        <fullName evidence="1">Uncharacterized protein</fullName>
    </submittedName>
</protein>
<dbReference type="AlphaFoldDB" id="A0A3P7PS83"/>
<dbReference type="Proteomes" id="UP000281553">
    <property type="component" value="Unassembled WGS sequence"/>
</dbReference>
<name>A0A3P7PS83_DIBLA</name>
<proteinExistence type="predicted"/>
<evidence type="ECO:0000313" key="1">
    <source>
        <dbReference type="EMBL" id="VDN20846.1"/>
    </source>
</evidence>
<keyword evidence="2" id="KW-1185">Reference proteome</keyword>
<gene>
    <name evidence="1" type="ORF">DILT_LOCUS13710</name>
</gene>
<accession>A0A3P7PS83</accession>
<dbReference type="EMBL" id="UYRU01071292">
    <property type="protein sequence ID" value="VDN20846.1"/>
    <property type="molecule type" value="Genomic_DNA"/>
</dbReference>
<sequence>MLSEIDWSDKENYESRIIPQAEDKPKILFGYIKNRLKNKDSIAELKYIDDLEFFQKPNTVAGSVPHRLQRWAIILLDYDFGIRYCRTTDIVQADALYRLMCSYQIPEEGTVIAAISIEDDVPRQLSDTLRGIPVTAVDIRRSIEQDLVLHQTITYVQLS</sequence>
<evidence type="ECO:0000313" key="2">
    <source>
        <dbReference type="Proteomes" id="UP000281553"/>
    </source>
</evidence>